<dbReference type="InterPro" id="IPR050266">
    <property type="entry name" value="AB_hydrolase_sf"/>
</dbReference>
<dbReference type="PANTHER" id="PTHR43798:SF24">
    <property type="entry name" value="CIS-3-ALKYL-4-ALKYLOXETAN-2-ONE DECARBOXYLASE"/>
    <property type="match status" value="1"/>
</dbReference>
<reference evidence="2" key="1">
    <citation type="submission" date="2020-07" db="EMBL/GenBank/DDBJ databases">
        <title>Huge and variable diversity of episymbiotic CPR bacteria and DPANN archaea in groundwater ecosystems.</title>
        <authorList>
            <person name="He C.Y."/>
            <person name="Keren R."/>
            <person name="Whittaker M."/>
            <person name="Farag I.F."/>
            <person name="Doudna J."/>
            <person name="Cate J.H.D."/>
            <person name="Banfield J.F."/>
        </authorList>
    </citation>
    <scope>NUCLEOTIDE SEQUENCE</scope>
    <source>
        <strain evidence="2">NC_groundwater_672_Ag_B-0.1um_62_36</strain>
    </source>
</reference>
<feature type="domain" description="AB hydrolase-1" evidence="1">
    <location>
        <begin position="30"/>
        <end position="262"/>
    </location>
</feature>
<name>A0A932FWP4_UNCTE</name>
<evidence type="ECO:0000259" key="1">
    <source>
        <dbReference type="Pfam" id="PF00561"/>
    </source>
</evidence>
<dbReference type="SUPFAM" id="SSF53474">
    <property type="entry name" value="alpha/beta-Hydrolases"/>
    <property type="match status" value="1"/>
</dbReference>
<dbReference type="Gene3D" id="3.40.50.1820">
    <property type="entry name" value="alpha/beta hydrolase"/>
    <property type="match status" value="1"/>
</dbReference>
<dbReference type="InterPro" id="IPR000073">
    <property type="entry name" value="AB_hydrolase_1"/>
</dbReference>
<keyword evidence="2" id="KW-0378">Hydrolase</keyword>
<dbReference type="AlphaFoldDB" id="A0A932FWP4"/>
<comment type="caution">
    <text evidence="2">The sequence shown here is derived from an EMBL/GenBank/DDBJ whole genome shotgun (WGS) entry which is preliminary data.</text>
</comment>
<dbReference type="PRINTS" id="PR00412">
    <property type="entry name" value="EPOXHYDRLASE"/>
</dbReference>
<protein>
    <submittedName>
        <fullName evidence="2">Alpha/beta hydrolase</fullName>
    </submittedName>
</protein>
<dbReference type="PANTHER" id="PTHR43798">
    <property type="entry name" value="MONOACYLGLYCEROL LIPASE"/>
    <property type="match status" value="1"/>
</dbReference>
<dbReference type="Proteomes" id="UP000769766">
    <property type="component" value="Unassembled WGS sequence"/>
</dbReference>
<evidence type="ECO:0000313" key="3">
    <source>
        <dbReference type="Proteomes" id="UP000769766"/>
    </source>
</evidence>
<accession>A0A932FWP4</accession>
<evidence type="ECO:0000313" key="2">
    <source>
        <dbReference type="EMBL" id="MBI2876552.1"/>
    </source>
</evidence>
<dbReference type="InterPro" id="IPR029058">
    <property type="entry name" value="AB_hydrolase_fold"/>
</dbReference>
<dbReference type="InterPro" id="IPR000639">
    <property type="entry name" value="Epox_hydrolase-like"/>
</dbReference>
<proteinExistence type="predicted"/>
<dbReference type="GO" id="GO:0016787">
    <property type="term" value="F:hydrolase activity"/>
    <property type="evidence" value="ECO:0007669"/>
    <property type="project" value="UniProtKB-KW"/>
</dbReference>
<dbReference type="GO" id="GO:0016020">
    <property type="term" value="C:membrane"/>
    <property type="evidence" value="ECO:0007669"/>
    <property type="project" value="TreeGrafter"/>
</dbReference>
<sequence>MNWREFQTLQRVVKLGDRFVSYVTEGSGDPVLLLHGIPTWGYLWHGLIPALAKTCRVFAPDLLGFGYSDKSDHFDRSIARQAEMIDAWMDKLGIERASIVGHDLGGGVALRLATLFPHRVTRLCVMNTVCYDSWPIEAMLQLGHPKAYHSLSAANTVATMRQALKQGFASSQNGELLEGLLAPYTTEVGKLSLIRNAAALNTNLTMEISPLLLQMAMPTLILWGEEDLFQPVKYGERLASDIPGARLIRIRGARHFVMFDRPDEVTEDLVMFLGGS</sequence>
<organism evidence="2 3">
    <name type="scientific">Tectimicrobiota bacterium</name>
    <dbReference type="NCBI Taxonomy" id="2528274"/>
    <lineage>
        <taxon>Bacteria</taxon>
        <taxon>Pseudomonadati</taxon>
        <taxon>Nitrospinota/Tectimicrobiota group</taxon>
        <taxon>Candidatus Tectimicrobiota</taxon>
    </lineage>
</organism>
<dbReference type="PRINTS" id="PR00111">
    <property type="entry name" value="ABHYDROLASE"/>
</dbReference>
<dbReference type="EMBL" id="JACPRF010000203">
    <property type="protein sequence ID" value="MBI2876552.1"/>
    <property type="molecule type" value="Genomic_DNA"/>
</dbReference>
<dbReference type="Pfam" id="PF00561">
    <property type="entry name" value="Abhydrolase_1"/>
    <property type="match status" value="1"/>
</dbReference>
<gene>
    <name evidence="2" type="ORF">HYY20_06695</name>
</gene>